<gene>
    <name evidence="1" type="ORF">IQ10_00359</name>
</gene>
<protein>
    <submittedName>
        <fullName evidence="1">Uncharacterized protein</fullName>
    </submittedName>
</protein>
<dbReference type="AlphaFoldDB" id="A0A562QUX7"/>
<proteinExistence type="predicted"/>
<evidence type="ECO:0000313" key="1">
    <source>
        <dbReference type="EMBL" id="TWI59936.1"/>
    </source>
</evidence>
<reference evidence="1 2" key="1">
    <citation type="journal article" date="2015" name="Stand. Genomic Sci.">
        <title>Genomic Encyclopedia of Bacterial and Archaeal Type Strains, Phase III: the genomes of soil and plant-associated and newly described type strains.</title>
        <authorList>
            <person name="Whitman W.B."/>
            <person name="Woyke T."/>
            <person name="Klenk H.P."/>
            <person name="Zhou Y."/>
            <person name="Lilburn T.G."/>
            <person name="Beck B.J."/>
            <person name="De Vos P."/>
            <person name="Vandamme P."/>
            <person name="Eisen J.A."/>
            <person name="Garrity G."/>
            <person name="Hugenholtz P."/>
            <person name="Kyrpides N.C."/>
        </authorList>
    </citation>
    <scope>NUCLEOTIDE SEQUENCE [LARGE SCALE GENOMIC DNA]</scope>
    <source>
        <strain evidence="1 2">CGMCC 1.10116</strain>
    </source>
</reference>
<dbReference type="EMBL" id="VLKZ01000001">
    <property type="protein sequence ID" value="TWI59936.1"/>
    <property type="molecule type" value="Genomic_DNA"/>
</dbReference>
<organism evidence="1 2">
    <name type="scientific">Halalkalibacter nanhaiisediminis</name>
    <dbReference type="NCBI Taxonomy" id="688079"/>
    <lineage>
        <taxon>Bacteria</taxon>
        <taxon>Bacillati</taxon>
        <taxon>Bacillota</taxon>
        <taxon>Bacilli</taxon>
        <taxon>Bacillales</taxon>
        <taxon>Bacillaceae</taxon>
        <taxon>Halalkalibacter</taxon>
    </lineage>
</organism>
<accession>A0A562QUX7</accession>
<keyword evidence="2" id="KW-1185">Reference proteome</keyword>
<dbReference type="Proteomes" id="UP000315711">
    <property type="component" value="Unassembled WGS sequence"/>
</dbReference>
<sequence length="74" mass="8782">MVKDVGFLNRESVMRNKIFMIFYSQPRIKKHDFFYLTRNEPTFTQKKAGSYPALARLTSQGILPHLFQSWLVRS</sequence>
<comment type="caution">
    <text evidence="1">The sequence shown here is derived from an EMBL/GenBank/DDBJ whole genome shotgun (WGS) entry which is preliminary data.</text>
</comment>
<evidence type="ECO:0000313" key="2">
    <source>
        <dbReference type="Proteomes" id="UP000315711"/>
    </source>
</evidence>
<name>A0A562QUX7_9BACI</name>